<sequence>MIVRLKVFGTITQQEVKSLWSVTDASGFAIVAIATVWLSWSVKYIKKILGNLALKYVLYRANARRNITVEGTATSTTPLLSPAVGITHQAAPPLAKILKETSGIRDLLWEVTGNKSDLSHSEWLQLAGFTLVVAGCGAGMIIGGIRAAGIRSIGPVLMDSKVCGLWLFDGETRSDLAT</sequence>
<evidence type="ECO:0000256" key="1">
    <source>
        <dbReference type="SAM" id="Phobius"/>
    </source>
</evidence>
<proteinExistence type="predicted"/>
<evidence type="ECO:0000313" key="3">
    <source>
        <dbReference type="Proteomes" id="UP000800036"/>
    </source>
</evidence>
<dbReference type="EMBL" id="ML976721">
    <property type="protein sequence ID" value="KAF1968315.1"/>
    <property type="molecule type" value="Genomic_DNA"/>
</dbReference>
<gene>
    <name evidence="2" type="ORF">BU23DRAFT_263807</name>
</gene>
<evidence type="ECO:0000313" key="2">
    <source>
        <dbReference type="EMBL" id="KAF1968315.1"/>
    </source>
</evidence>
<reference evidence="2" key="1">
    <citation type="journal article" date="2020" name="Stud. Mycol.">
        <title>101 Dothideomycetes genomes: a test case for predicting lifestyles and emergence of pathogens.</title>
        <authorList>
            <person name="Haridas S."/>
            <person name="Albert R."/>
            <person name="Binder M."/>
            <person name="Bloem J."/>
            <person name="Labutti K."/>
            <person name="Salamov A."/>
            <person name="Andreopoulos B."/>
            <person name="Baker S."/>
            <person name="Barry K."/>
            <person name="Bills G."/>
            <person name="Bluhm B."/>
            <person name="Cannon C."/>
            <person name="Castanera R."/>
            <person name="Culley D."/>
            <person name="Daum C."/>
            <person name="Ezra D."/>
            <person name="Gonzalez J."/>
            <person name="Henrissat B."/>
            <person name="Kuo A."/>
            <person name="Liang C."/>
            <person name="Lipzen A."/>
            <person name="Lutzoni F."/>
            <person name="Magnuson J."/>
            <person name="Mondo S."/>
            <person name="Nolan M."/>
            <person name="Ohm R."/>
            <person name="Pangilinan J."/>
            <person name="Park H.-J."/>
            <person name="Ramirez L."/>
            <person name="Alfaro M."/>
            <person name="Sun H."/>
            <person name="Tritt A."/>
            <person name="Yoshinaga Y."/>
            <person name="Zwiers L.-H."/>
            <person name="Turgeon B."/>
            <person name="Goodwin S."/>
            <person name="Spatafora J."/>
            <person name="Crous P."/>
            <person name="Grigoriev I."/>
        </authorList>
    </citation>
    <scope>NUCLEOTIDE SEQUENCE</scope>
    <source>
        <strain evidence="2">CBS 107.79</strain>
    </source>
</reference>
<keyword evidence="1" id="KW-0472">Membrane</keyword>
<keyword evidence="1" id="KW-1133">Transmembrane helix</keyword>
<feature type="transmembrane region" description="Helical" evidence="1">
    <location>
        <begin position="21"/>
        <end position="40"/>
    </location>
</feature>
<organism evidence="2 3">
    <name type="scientific">Bimuria novae-zelandiae CBS 107.79</name>
    <dbReference type="NCBI Taxonomy" id="1447943"/>
    <lineage>
        <taxon>Eukaryota</taxon>
        <taxon>Fungi</taxon>
        <taxon>Dikarya</taxon>
        <taxon>Ascomycota</taxon>
        <taxon>Pezizomycotina</taxon>
        <taxon>Dothideomycetes</taxon>
        <taxon>Pleosporomycetidae</taxon>
        <taxon>Pleosporales</taxon>
        <taxon>Massarineae</taxon>
        <taxon>Didymosphaeriaceae</taxon>
        <taxon>Bimuria</taxon>
    </lineage>
</organism>
<keyword evidence="3" id="KW-1185">Reference proteome</keyword>
<dbReference type="OrthoDB" id="3540210at2759"/>
<feature type="transmembrane region" description="Helical" evidence="1">
    <location>
        <begin position="123"/>
        <end position="145"/>
    </location>
</feature>
<dbReference type="AlphaFoldDB" id="A0A6A5UU24"/>
<keyword evidence="1" id="KW-0812">Transmembrane</keyword>
<protein>
    <submittedName>
        <fullName evidence="2">Uncharacterized protein</fullName>
    </submittedName>
</protein>
<accession>A0A6A5UU24</accession>
<dbReference type="Proteomes" id="UP000800036">
    <property type="component" value="Unassembled WGS sequence"/>
</dbReference>
<name>A0A6A5UU24_9PLEO</name>